<name>A0A2A5W7K4_9GAMM</name>
<dbReference type="Proteomes" id="UP000219329">
    <property type="component" value="Unassembled WGS sequence"/>
</dbReference>
<dbReference type="AlphaFoldDB" id="A0A2A5W7K4"/>
<dbReference type="EMBL" id="NTJZ01000019">
    <property type="protein sequence ID" value="PDH32263.1"/>
    <property type="molecule type" value="Genomic_DNA"/>
</dbReference>
<comment type="caution">
    <text evidence="2">The sequence shown here is derived from an EMBL/GenBank/DDBJ whole genome shotgun (WGS) entry which is preliminary data.</text>
</comment>
<evidence type="ECO:0000256" key="1">
    <source>
        <dbReference type="SAM" id="Phobius"/>
    </source>
</evidence>
<sequence length="202" mass="23324">MTNERALLLLLSVTYVVFLAWYDGWWMSPLTESEVDAYLANLSDDSEFDEIREQMRQLGITDDGAEMFMMNLNVYKGGAGEDSTGIEDYASYGRGTMPLLLSRASHPVFYTVGIQTLMSPRYEESWQEVFLVRYRSRRDFISMITSDAYQENLPYRTAGIKYDEFFPTRSVFSIGSLRFVIFFALATIYGLATLVMRRLTNR</sequence>
<evidence type="ECO:0000313" key="2">
    <source>
        <dbReference type="EMBL" id="PDH32263.1"/>
    </source>
</evidence>
<dbReference type="SUPFAM" id="SSF54909">
    <property type="entry name" value="Dimeric alpha+beta barrel"/>
    <property type="match status" value="1"/>
</dbReference>
<protein>
    <submittedName>
        <fullName evidence="2">Uncharacterized protein</fullName>
    </submittedName>
</protein>
<keyword evidence="1" id="KW-1133">Transmembrane helix</keyword>
<dbReference type="InterPro" id="IPR011008">
    <property type="entry name" value="Dimeric_a/b-barrel"/>
</dbReference>
<keyword evidence="1" id="KW-0812">Transmembrane</keyword>
<keyword evidence="1" id="KW-0472">Membrane</keyword>
<accession>A0A2A5W7K4</accession>
<gene>
    <name evidence="2" type="ORF">CNF02_12465</name>
</gene>
<evidence type="ECO:0000313" key="3">
    <source>
        <dbReference type="Proteomes" id="UP000219329"/>
    </source>
</evidence>
<dbReference type="PANTHER" id="PTHR40257:SF1">
    <property type="entry name" value="DUF1330 DOMAIN-CONTAINING PROTEIN"/>
    <property type="match status" value="1"/>
</dbReference>
<dbReference type="Gene3D" id="3.30.70.100">
    <property type="match status" value="1"/>
</dbReference>
<dbReference type="PANTHER" id="PTHR40257">
    <property type="match status" value="1"/>
</dbReference>
<proteinExistence type="predicted"/>
<reference evidence="2 3" key="1">
    <citation type="submission" date="2017-08" db="EMBL/GenBank/DDBJ databases">
        <title>Fine stratification of microbial communities through a metagenomic profile of the photic zone.</title>
        <authorList>
            <person name="Haro-Moreno J.M."/>
            <person name="Lopez-Perez M."/>
            <person name="De La Torre J."/>
            <person name="Picazo A."/>
            <person name="Camacho A."/>
            <person name="Rodriguez-Valera F."/>
        </authorList>
    </citation>
    <scope>NUCLEOTIDE SEQUENCE [LARGE SCALE GENOMIC DNA]</scope>
    <source>
        <strain evidence="2">MED-G28</strain>
    </source>
</reference>
<feature type="transmembrane region" description="Helical" evidence="1">
    <location>
        <begin position="177"/>
        <end position="196"/>
    </location>
</feature>
<organism evidence="2 3">
    <name type="scientific">OM182 bacterium MED-G28</name>
    <dbReference type="NCBI Taxonomy" id="1986256"/>
    <lineage>
        <taxon>Bacteria</taxon>
        <taxon>Pseudomonadati</taxon>
        <taxon>Pseudomonadota</taxon>
        <taxon>Gammaproteobacteria</taxon>
        <taxon>OMG group</taxon>
        <taxon>OM182 clade</taxon>
    </lineage>
</organism>